<dbReference type="PANTHER" id="PTHR47268:SF4">
    <property type="entry name" value="ACYLPHOSPHATASE"/>
    <property type="match status" value="1"/>
</dbReference>
<dbReference type="AlphaFoldDB" id="A0AAW5WSQ9"/>
<organism evidence="8 9">
    <name type="scientific">Limosilactobacillus vaginalis</name>
    <dbReference type="NCBI Taxonomy" id="1633"/>
    <lineage>
        <taxon>Bacteria</taxon>
        <taxon>Bacillati</taxon>
        <taxon>Bacillota</taxon>
        <taxon>Bacilli</taxon>
        <taxon>Lactobacillales</taxon>
        <taxon>Lactobacillaceae</taxon>
        <taxon>Limosilactobacillus</taxon>
    </lineage>
</organism>
<evidence type="ECO:0000313" key="9">
    <source>
        <dbReference type="Proteomes" id="UP001212401"/>
    </source>
</evidence>
<comment type="catalytic activity">
    <reaction evidence="4 5">
        <text>an acyl phosphate + H2O = a carboxylate + phosphate + H(+)</text>
        <dbReference type="Rhea" id="RHEA:14965"/>
        <dbReference type="ChEBI" id="CHEBI:15377"/>
        <dbReference type="ChEBI" id="CHEBI:15378"/>
        <dbReference type="ChEBI" id="CHEBI:29067"/>
        <dbReference type="ChEBI" id="CHEBI:43474"/>
        <dbReference type="ChEBI" id="CHEBI:59918"/>
        <dbReference type="EC" id="3.6.1.7"/>
    </reaction>
</comment>
<dbReference type="Pfam" id="PF00708">
    <property type="entry name" value="Acylphosphatase"/>
    <property type="match status" value="1"/>
</dbReference>
<dbReference type="InterPro" id="IPR020456">
    <property type="entry name" value="Acylphosphatase"/>
</dbReference>
<dbReference type="EC" id="3.6.1.7" evidence="2 5"/>
<evidence type="ECO:0000256" key="5">
    <source>
        <dbReference type="PROSITE-ProRule" id="PRU00520"/>
    </source>
</evidence>
<dbReference type="InterPro" id="IPR017968">
    <property type="entry name" value="Acylphosphatase_CS"/>
</dbReference>
<evidence type="ECO:0000256" key="1">
    <source>
        <dbReference type="ARBA" id="ARBA00005614"/>
    </source>
</evidence>
<dbReference type="InterPro" id="IPR036046">
    <property type="entry name" value="Acylphosphatase-like_dom_sf"/>
</dbReference>
<accession>A0AAW5WSQ9</accession>
<gene>
    <name evidence="8" type="ORF">L2724_04770</name>
</gene>
<dbReference type="Proteomes" id="UP001212401">
    <property type="component" value="Unassembled WGS sequence"/>
</dbReference>
<evidence type="ECO:0000313" key="8">
    <source>
        <dbReference type="EMBL" id="MCZ3667597.1"/>
    </source>
</evidence>
<dbReference type="InterPro" id="IPR001792">
    <property type="entry name" value="Acylphosphatase-like_dom"/>
</dbReference>
<dbReference type="EMBL" id="JAKHPH010000009">
    <property type="protein sequence ID" value="MCZ3667597.1"/>
    <property type="molecule type" value="Genomic_DNA"/>
</dbReference>
<evidence type="ECO:0000259" key="7">
    <source>
        <dbReference type="PROSITE" id="PS51160"/>
    </source>
</evidence>
<proteinExistence type="inferred from homology"/>
<keyword evidence="5" id="KW-0378">Hydrolase</keyword>
<comment type="similarity">
    <text evidence="1 6">Belongs to the acylphosphatase family.</text>
</comment>
<reference evidence="8" key="1">
    <citation type="submission" date="2022-01" db="EMBL/GenBank/DDBJ databases">
        <title>VMRC isolate genome collection.</title>
        <authorList>
            <person name="France M."/>
            <person name="Rutt L."/>
            <person name="Humphrys M."/>
            <person name="Ravel J."/>
        </authorList>
    </citation>
    <scope>NUCLEOTIDE SEQUENCE</scope>
    <source>
        <strain evidence="8">C0048A1</strain>
    </source>
</reference>
<sequence>MGLQCLKIIVHGQVQGVGFRYGTLQIANRLTITGTVQNLSDGTVKIIAEGNHSSLEKFIHLIKTGPTPFARVANLQIEELPPYHYQLFMIK</sequence>
<dbReference type="PROSITE" id="PS00150">
    <property type="entry name" value="ACYLPHOSPHATASE_1"/>
    <property type="match status" value="1"/>
</dbReference>
<comment type="caution">
    <text evidence="8">The sequence shown here is derived from an EMBL/GenBank/DDBJ whole genome shotgun (WGS) entry which is preliminary data.</text>
</comment>
<dbReference type="RefSeq" id="WP_269295940.1">
    <property type="nucleotide sequence ID" value="NZ_JAKHPH010000009.1"/>
</dbReference>
<feature type="domain" description="Acylphosphatase-like" evidence="7">
    <location>
        <begin position="5"/>
        <end position="91"/>
    </location>
</feature>
<feature type="active site" evidence="5">
    <location>
        <position position="38"/>
    </location>
</feature>
<evidence type="ECO:0000256" key="3">
    <source>
        <dbReference type="ARBA" id="ARBA00015991"/>
    </source>
</evidence>
<feature type="active site" evidence="5">
    <location>
        <position position="20"/>
    </location>
</feature>
<protein>
    <recommendedName>
        <fullName evidence="3 5">acylphosphatase</fullName>
        <ecNumber evidence="2 5">3.6.1.7</ecNumber>
    </recommendedName>
</protein>
<dbReference type="PANTHER" id="PTHR47268">
    <property type="entry name" value="ACYLPHOSPHATASE"/>
    <property type="match status" value="1"/>
</dbReference>
<dbReference type="GO" id="GO:0003998">
    <property type="term" value="F:acylphosphatase activity"/>
    <property type="evidence" value="ECO:0007669"/>
    <property type="project" value="UniProtKB-EC"/>
</dbReference>
<dbReference type="PROSITE" id="PS51160">
    <property type="entry name" value="ACYLPHOSPHATASE_3"/>
    <property type="match status" value="1"/>
</dbReference>
<evidence type="ECO:0000256" key="2">
    <source>
        <dbReference type="ARBA" id="ARBA00012150"/>
    </source>
</evidence>
<evidence type="ECO:0000256" key="6">
    <source>
        <dbReference type="RuleBase" id="RU004168"/>
    </source>
</evidence>
<dbReference type="SUPFAM" id="SSF54975">
    <property type="entry name" value="Acylphosphatase/BLUF domain-like"/>
    <property type="match status" value="1"/>
</dbReference>
<dbReference type="Gene3D" id="3.30.70.100">
    <property type="match status" value="1"/>
</dbReference>
<name>A0AAW5WSQ9_9LACO</name>
<evidence type="ECO:0000256" key="4">
    <source>
        <dbReference type="ARBA" id="ARBA00047645"/>
    </source>
</evidence>